<sequence length="151" mass="16151">MTAKVRAKILVVDDEYTLNTTLVQILEHLGHHVRSARNGACALAEIHSAVPGILISDLNMPDIPGPELLSVIRRRFPSIQVIAMSGGSYFDDALPDGVAADAFYRKGTGLGPLLQMVHAMANSESPKASRRSSASAPLYSPASLEGSVKQW</sequence>
<organism evidence="5 6">
    <name type="scientific">Acidisarcina polymorpha</name>
    <dbReference type="NCBI Taxonomy" id="2211140"/>
    <lineage>
        <taxon>Bacteria</taxon>
        <taxon>Pseudomonadati</taxon>
        <taxon>Acidobacteriota</taxon>
        <taxon>Terriglobia</taxon>
        <taxon>Terriglobales</taxon>
        <taxon>Acidobacteriaceae</taxon>
        <taxon>Acidisarcina</taxon>
    </lineage>
</organism>
<keyword evidence="1 2" id="KW-0597">Phosphoprotein</keyword>
<dbReference type="Pfam" id="PF00072">
    <property type="entry name" value="Response_reg"/>
    <property type="match status" value="1"/>
</dbReference>
<dbReference type="PANTHER" id="PTHR44591">
    <property type="entry name" value="STRESS RESPONSE REGULATOR PROTEIN 1"/>
    <property type="match status" value="1"/>
</dbReference>
<dbReference type="AlphaFoldDB" id="A0A2Z5FSJ1"/>
<evidence type="ECO:0000256" key="3">
    <source>
        <dbReference type="SAM" id="MobiDB-lite"/>
    </source>
</evidence>
<dbReference type="KEGG" id="abas:ACPOL_0431"/>
<dbReference type="InterPro" id="IPR050595">
    <property type="entry name" value="Bact_response_regulator"/>
</dbReference>
<name>A0A2Z5FSJ1_9BACT</name>
<evidence type="ECO:0000313" key="5">
    <source>
        <dbReference type="EMBL" id="AXC09808.1"/>
    </source>
</evidence>
<dbReference type="Gene3D" id="3.40.50.2300">
    <property type="match status" value="1"/>
</dbReference>
<evidence type="ECO:0000313" key="6">
    <source>
        <dbReference type="Proteomes" id="UP000253606"/>
    </source>
</evidence>
<evidence type="ECO:0000256" key="2">
    <source>
        <dbReference type="PROSITE-ProRule" id="PRU00169"/>
    </source>
</evidence>
<accession>A0A2Z5FSJ1</accession>
<keyword evidence="6" id="KW-1185">Reference proteome</keyword>
<evidence type="ECO:0000259" key="4">
    <source>
        <dbReference type="PROSITE" id="PS50110"/>
    </source>
</evidence>
<gene>
    <name evidence="5" type="ORF">ACPOL_0431</name>
</gene>
<evidence type="ECO:0000256" key="1">
    <source>
        <dbReference type="ARBA" id="ARBA00022553"/>
    </source>
</evidence>
<reference evidence="5 6" key="1">
    <citation type="journal article" date="2018" name="Front. Microbiol.">
        <title>Hydrolytic Capabilities as a Key to Environmental Success: Chitinolytic and Cellulolytic Acidobacteria From Acidic Sub-arctic Soils and Boreal Peatlands.</title>
        <authorList>
            <person name="Belova S.E."/>
            <person name="Ravin N.V."/>
            <person name="Pankratov T.A."/>
            <person name="Rakitin A.L."/>
            <person name="Ivanova A.A."/>
            <person name="Beletsky A.V."/>
            <person name="Mardanov A.V."/>
            <person name="Sinninghe Damste J.S."/>
            <person name="Dedysh S.N."/>
        </authorList>
    </citation>
    <scope>NUCLEOTIDE SEQUENCE [LARGE SCALE GENOMIC DNA]</scope>
    <source>
        <strain evidence="5 6">SBC82</strain>
    </source>
</reference>
<feature type="modified residue" description="4-aspartylphosphate" evidence="2">
    <location>
        <position position="57"/>
    </location>
</feature>
<feature type="domain" description="Response regulatory" evidence="4">
    <location>
        <begin position="8"/>
        <end position="121"/>
    </location>
</feature>
<dbReference type="Proteomes" id="UP000253606">
    <property type="component" value="Chromosome"/>
</dbReference>
<dbReference type="InterPro" id="IPR011006">
    <property type="entry name" value="CheY-like_superfamily"/>
</dbReference>
<feature type="compositionally biased region" description="Low complexity" evidence="3">
    <location>
        <begin position="124"/>
        <end position="145"/>
    </location>
</feature>
<dbReference type="SUPFAM" id="SSF52172">
    <property type="entry name" value="CheY-like"/>
    <property type="match status" value="1"/>
</dbReference>
<proteinExistence type="predicted"/>
<dbReference type="RefSeq" id="WP_161557138.1">
    <property type="nucleotide sequence ID" value="NZ_CP030840.1"/>
</dbReference>
<feature type="region of interest" description="Disordered" evidence="3">
    <location>
        <begin position="124"/>
        <end position="151"/>
    </location>
</feature>
<dbReference type="CDD" id="cd00156">
    <property type="entry name" value="REC"/>
    <property type="match status" value="1"/>
</dbReference>
<dbReference type="PROSITE" id="PS50110">
    <property type="entry name" value="RESPONSE_REGULATORY"/>
    <property type="match status" value="1"/>
</dbReference>
<dbReference type="SMART" id="SM00448">
    <property type="entry name" value="REC"/>
    <property type="match status" value="1"/>
</dbReference>
<dbReference type="InterPro" id="IPR001789">
    <property type="entry name" value="Sig_transdc_resp-reg_receiver"/>
</dbReference>
<dbReference type="GO" id="GO:0000160">
    <property type="term" value="P:phosphorelay signal transduction system"/>
    <property type="evidence" value="ECO:0007669"/>
    <property type="project" value="InterPro"/>
</dbReference>
<dbReference type="EMBL" id="CP030840">
    <property type="protein sequence ID" value="AXC09808.1"/>
    <property type="molecule type" value="Genomic_DNA"/>
</dbReference>
<protein>
    <submittedName>
        <fullName evidence="5">Response regulator</fullName>
    </submittedName>
</protein>
<dbReference type="PANTHER" id="PTHR44591:SF3">
    <property type="entry name" value="RESPONSE REGULATORY DOMAIN-CONTAINING PROTEIN"/>
    <property type="match status" value="1"/>
</dbReference>